<feature type="signal peptide" evidence="1">
    <location>
        <begin position="1"/>
        <end position="18"/>
    </location>
</feature>
<reference evidence="2 3" key="1">
    <citation type="submission" date="2019-02" db="EMBL/GenBank/DDBJ databases">
        <title>Deep-cultivation of Planctomycetes and their phenomic and genomic characterization uncovers novel biology.</title>
        <authorList>
            <person name="Wiegand S."/>
            <person name="Jogler M."/>
            <person name="Boedeker C."/>
            <person name="Pinto D."/>
            <person name="Vollmers J."/>
            <person name="Rivas-Marin E."/>
            <person name="Kohn T."/>
            <person name="Peeters S.H."/>
            <person name="Heuer A."/>
            <person name="Rast P."/>
            <person name="Oberbeckmann S."/>
            <person name="Bunk B."/>
            <person name="Jeske O."/>
            <person name="Meyerdierks A."/>
            <person name="Storesund J.E."/>
            <person name="Kallscheuer N."/>
            <person name="Luecker S."/>
            <person name="Lage O.M."/>
            <person name="Pohl T."/>
            <person name="Merkel B.J."/>
            <person name="Hornburger P."/>
            <person name="Mueller R.-W."/>
            <person name="Bruemmer F."/>
            <person name="Labrenz M."/>
            <person name="Spormann A.M."/>
            <person name="Op Den Camp H."/>
            <person name="Overmann J."/>
            <person name="Amann R."/>
            <person name="Jetten M.S.M."/>
            <person name="Mascher T."/>
            <person name="Medema M.H."/>
            <person name="Devos D.P."/>
            <person name="Kaster A.-K."/>
            <person name="Ovreas L."/>
            <person name="Rohde M."/>
            <person name="Galperin M.Y."/>
            <person name="Jogler C."/>
        </authorList>
    </citation>
    <scope>NUCLEOTIDE SEQUENCE [LARGE SCALE GENOMIC DNA]</scope>
    <source>
        <strain evidence="2 3">Poly51</strain>
    </source>
</reference>
<accession>A0A5C6EK06</accession>
<evidence type="ECO:0000256" key="1">
    <source>
        <dbReference type="SAM" id="SignalP"/>
    </source>
</evidence>
<dbReference type="Proteomes" id="UP000318288">
    <property type="component" value="Unassembled WGS sequence"/>
</dbReference>
<feature type="chain" id="PRO_5022688545" evidence="1">
    <location>
        <begin position="19"/>
        <end position="106"/>
    </location>
</feature>
<keyword evidence="1" id="KW-0732">Signal</keyword>
<comment type="caution">
    <text evidence="2">The sequence shown here is derived from an EMBL/GenBank/DDBJ whole genome shotgun (WGS) entry which is preliminary data.</text>
</comment>
<proteinExistence type="predicted"/>
<gene>
    <name evidence="2" type="ORF">Poly51_47440</name>
</gene>
<evidence type="ECO:0000313" key="3">
    <source>
        <dbReference type="Proteomes" id="UP000318288"/>
    </source>
</evidence>
<organism evidence="2 3">
    <name type="scientific">Rubripirellula tenax</name>
    <dbReference type="NCBI Taxonomy" id="2528015"/>
    <lineage>
        <taxon>Bacteria</taxon>
        <taxon>Pseudomonadati</taxon>
        <taxon>Planctomycetota</taxon>
        <taxon>Planctomycetia</taxon>
        <taxon>Pirellulales</taxon>
        <taxon>Pirellulaceae</taxon>
        <taxon>Rubripirellula</taxon>
    </lineage>
</organism>
<dbReference type="AlphaFoldDB" id="A0A5C6EK06"/>
<keyword evidence="3" id="KW-1185">Reference proteome</keyword>
<evidence type="ECO:0000313" key="2">
    <source>
        <dbReference type="EMBL" id="TWU48840.1"/>
    </source>
</evidence>
<name>A0A5C6EK06_9BACT</name>
<sequence length="106" mass="11447" precursor="true">MLKYFVAALAIAASLSFAADAEAFGGRGYARRQTRRVYYPVVVPRVAVVPVARVSTYYRAPAYRPPVSINIGTGGYRPYGGFYGSGYRGYGYPSYRGGGVSIGIGW</sequence>
<protein>
    <submittedName>
        <fullName evidence="2">Uncharacterized protein</fullName>
    </submittedName>
</protein>
<dbReference type="RefSeq" id="WP_146460419.1">
    <property type="nucleotide sequence ID" value="NZ_SJPW01000006.1"/>
</dbReference>
<dbReference type="EMBL" id="SJPW01000006">
    <property type="protein sequence ID" value="TWU48840.1"/>
    <property type="molecule type" value="Genomic_DNA"/>
</dbReference>